<evidence type="ECO:0000313" key="7">
    <source>
        <dbReference type="Proteomes" id="UP000276133"/>
    </source>
</evidence>
<dbReference type="Gene3D" id="2.40.10.10">
    <property type="entry name" value="Trypsin-like serine proteases"/>
    <property type="match status" value="1"/>
</dbReference>
<keyword evidence="1" id="KW-1015">Disulfide bond</keyword>
<reference evidence="6 7" key="1">
    <citation type="journal article" date="2018" name="Sci. Rep.">
        <title>Genomic signatures of local adaptation to the degree of environmental predictability in rotifers.</title>
        <authorList>
            <person name="Franch-Gras L."/>
            <person name="Hahn C."/>
            <person name="Garcia-Roger E.M."/>
            <person name="Carmona M.J."/>
            <person name="Serra M."/>
            <person name="Gomez A."/>
        </authorList>
    </citation>
    <scope>NUCLEOTIDE SEQUENCE [LARGE SCALE GENOMIC DNA]</scope>
    <source>
        <strain evidence="6">HYR1</strain>
    </source>
</reference>
<dbReference type="GO" id="GO:0006508">
    <property type="term" value="P:proteolysis"/>
    <property type="evidence" value="ECO:0007669"/>
    <property type="project" value="UniProtKB-KW"/>
</dbReference>
<keyword evidence="4 6" id="KW-0812">Transmembrane</keyword>
<dbReference type="InterPro" id="IPR043504">
    <property type="entry name" value="Peptidase_S1_PA_chymotrypsin"/>
</dbReference>
<evidence type="ECO:0000256" key="1">
    <source>
        <dbReference type="ARBA" id="ARBA00023157"/>
    </source>
</evidence>
<protein>
    <submittedName>
        <fullName evidence="6">Transmembrane protease serine 9-like</fullName>
    </submittedName>
</protein>
<dbReference type="InterPro" id="IPR001314">
    <property type="entry name" value="Peptidase_S1A"/>
</dbReference>
<comment type="similarity">
    <text evidence="2">Belongs to the peptidase S1 family. CLIP subfamily.</text>
</comment>
<gene>
    <name evidence="6" type="ORF">BpHYR1_023712</name>
</gene>
<dbReference type="PROSITE" id="PS00134">
    <property type="entry name" value="TRYPSIN_HIS"/>
    <property type="match status" value="1"/>
</dbReference>
<evidence type="ECO:0000259" key="5">
    <source>
        <dbReference type="PROSITE" id="PS50240"/>
    </source>
</evidence>
<dbReference type="InterPro" id="IPR018114">
    <property type="entry name" value="TRYPSIN_HIS"/>
</dbReference>
<accession>A0A3M7RUA4</accession>
<evidence type="ECO:0000256" key="4">
    <source>
        <dbReference type="SAM" id="Phobius"/>
    </source>
</evidence>
<feature type="domain" description="Peptidase S1" evidence="5">
    <location>
        <begin position="82"/>
        <end position="335"/>
    </location>
</feature>
<dbReference type="InterPro" id="IPR009003">
    <property type="entry name" value="Peptidase_S1_PA"/>
</dbReference>
<sequence>MNSNTFIVLLVLGFFLIFFILTSTLITILATSNRPLTNNTIHLLNQNPGKERKKLLAENDSEKRPVGQNVSQCSTKSHLPRILNGLEATPNMYPWIVSLRLLKNQNLYDHFCAGVLVSNRVVITAAHCIINKKPSEILAVFGLYRRTDLSSIVMSNSYQISKVIIHENSTENDIAILVVSKSVIFKENIKPICLSSGNRVDEFLERKARVIGWGLRVLNQPSEVLQQTQLTLLNNSDSRCMIHIKKTTNKKLLCALQIEDYKNSTDQRRMSTVCSGDSGGPLFVYKDEKWLLLGIVSFVQTYMSTDNREHLCDPKMASFYTNVGFYSNWINKFMI</sequence>
<dbReference type="AlphaFoldDB" id="A0A3M7RUA4"/>
<dbReference type="Proteomes" id="UP000276133">
    <property type="component" value="Unassembled WGS sequence"/>
</dbReference>
<dbReference type="PRINTS" id="PR00722">
    <property type="entry name" value="CHYMOTRYPSIN"/>
</dbReference>
<dbReference type="Pfam" id="PF00089">
    <property type="entry name" value="Trypsin"/>
    <property type="match status" value="1"/>
</dbReference>
<evidence type="ECO:0000313" key="6">
    <source>
        <dbReference type="EMBL" id="RNA26915.1"/>
    </source>
</evidence>
<dbReference type="GO" id="GO:0004252">
    <property type="term" value="F:serine-type endopeptidase activity"/>
    <property type="evidence" value="ECO:0007669"/>
    <property type="project" value="InterPro"/>
</dbReference>
<keyword evidence="7" id="KW-1185">Reference proteome</keyword>
<dbReference type="InterPro" id="IPR051487">
    <property type="entry name" value="Ser/Thr_Proteases_Immune/Dev"/>
</dbReference>
<dbReference type="InterPro" id="IPR033116">
    <property type="entry name" value="TRYPSIN_SER"/>
</dbReference>
<dbReference type="PANTHER" id="PTHR24256">
    <property type="entry name" value="TRYPTASE-RELATED"/>
    <property type="match status" value="1"/>
</dbReference>
<organism evidence="6 7">
    <name type="scientific">Brachionus plicatilis</name>
    <name type="common">Marine rotifer</name>
    <name type="synonym">Brachionus muelleri</name>
    <dbReference type="NCBI Taxonomy" id="10195"/>
    <lineage>
        <taxon>Eukaryota</taxon>
        <taxon>Metazoa</taxon>
        <taxon>Spiralia</taxon>
        <taxon>Gnathifera</taxon>
        <taxon>Rotifera</taxon>
        <taxon>Eurotatoria</taxon>
        <taxon>Monogononta</taxon>
        <taxon>Pseudotrocha</taxon>
        <taxon>Ploima</taxon>
        <taxon>Brachionidae</taxon>
        <taxon>Brachionus</taxon>
    </lineage>
</organism>
<comment type="caution">
    <text evidence="6">The sequence shown here is derived from an EMBL/GenBank/DDBJ whole genome shotgun (WGS) entry which is preliminary data.</text>
</comment>
<feature type="transmembrane region" description="Helical" evidence="4">
    <location>
        <begin position="6"/>
        <end position="30"/>
    </location>
</feature>
<keyword evidence="3 6" id="KW-0645">Protease</keyword>
<keyword evidence="3" id="KW-0378">Hydrolase</keyword>
<keyword evidence="4" id="KW-1133">Transmembrane helix</keyword>
<dbReference type="PROSITE" id="PS00135">
    <property type="entry name" value="TRYPSIN_SER"/>
    <property type="match status" value="1"/>
</dbReference>
<keyword evidence="4" id="KW-0472">Membrane</keyword>
<dbReference type="PROSITE" id="PS50240">
    <property type="entry name" value="TRYPSIN_DOM"/>
    <property type="match status" value="1"/>
</dbReference>
<evidence type="ECO:0000256" key="2">
    <source>
        <dbReference type="ARBA" id="ARBA00024195"/>
    </source>
</evidence>
<dbReference type="CDD" id="cd00190">
    <property type="entry name" value="Tryp_SPc"/>
    <property type="match status" value="1"/>
</dbReference>
<dbReference type="FunFam" id="2.40.10.10:FF:000068">
    <property type="entry name" value="transmembrane protease serine 2"/>
    <property type="match status" value="1"/>
</dbReference>
<keyword evidence="3" id="KW-0720">Serine protease</keyword>
<evidence type="ECO:0000256" key="3">
    <source>
        <dbReference type="RuleBase" id="RU363034"/>
    </source>
</evidence>
<name>A0A3M7RUA4_BRAPC</name>
<dbReference type="STRING" id="10195.A0A3M7RUA4"/>
<dbReference type="EMBL" id="REGN01002641">
    <property type="protein sequence ID" value="RNA26915.1"/>
    <property type="molecule type" value="Genomic_DNA"/>
</dbReference>
<dbReference type="OrthoDB" id="10012881at2759"/>
<dbReference type="SUPFAM" id="SSF50494">
    <property type="entry name" value="Trypsin-like serine proteases"/>
    <property type="match status" value="1"/>
</dbReference>
<proteinExistence type="inferred from homology"/>
<dbReference type="InterPro" id="IPR001254">
    <property type="entry name" value="Trypsin_dom"/>
</dbReference>
<dbReference type="SMART" id="SM00020">
    <property type="entry name" value="Tryp_SPc"/>
    <property type="match status" value="1"/>
</dbReference>